<evidence type="ECO:0000256" key="14">
    <source>
        <dbReference type="ARBA" id="ARBA00023167"/>
    </source>
</evidence>
<dbReference type="InterPro" id="IPR000319">
    <property type="entry name" value="Asp-semialdehyde_DH_CS"/>
</dbReference>
<dbReference type="InterPro" id="IPR036291">
    <property type="entry name" value="NAD(P)-bd_dom_sf"/>
</dbReference>
<keyword evidence="10 16" id="KW-0521">NADP</keyword>
<dbReference type="GO" id="GO:0009088">
    <property type="term" value="P:threonine biosynthetic process"/>
    <property type="evidence" value="ECO:0007669"/>
    <property type="project" value="UniProtKB-UniRule"/>
</dbReference>
<evidence type="ECO:0000256" key="12">
    <source>
        <dbReference type="ARBA" id="ARBA00023002"/>
    </source>
</evidence>
<feature type="binding site" evidence="16">
    <location>
        <position position="133"/>
    </location>
    <ligand>
        <name>phosphate</name>
        <dbReference type="ChEBI" id="CHEBI:43474"/>
    </ligand>
</feature>
<comment type="pathway">
    <text evidence="3 16">Amino-acid biosynthesis; L-lysine biosynthesis via DAP pathway; (S)-tetrahydrodipicolinate from L-aspartate: step 2/4.</text>
</comment>
<evidence type="ECO:0000256" key="5">
    <source>
        <dbReference type="ARBA" id="ARBA00010584"/>
    </source>
</evidence>
<feature type="domain" description="Semialdehyde dehydrogenase NAD-binding" evidence="19">
    <location>
        <begin position="38"/>
        <end position="153"/>
    </location>
</feature>
<reference evidence="20 21" key="1">
    <citation type="submission" date="2018-05" db="EMBL/GenBank/DDBJ databases">
        <title>Genomic Encyclopedia of Type Strains, Phase IV (KMG-IV): sequencing the most valuable type-strain genomes for metagenomic binning, comparative biology and taxonomic classification.</title>
        <authorList>
            <person name="Goeker M."/>
        </authorList>
    </citation>
    <scope>NUCLEOTIDE SEQUENCE [LARGE SCALE GENOMIC DNA]</scope>
    <source>
        <strain evidence="20 21">DSM 19792</strain>
    </source>
</reference>
<dbReference type="GO" id="GO:0051287">
    <property type="term" value="F:NAD binding"/>
    <property type="evidence" value="ECO:0007669"/>
    <property type="project" value="InterPro"/>
</dbReference>
<comment type="subunit">
    <text evidence="6 16">Homodimer.</text>
</comment>
<evidence type="ECO:0000313" key="20">
    <source>
        <dbReference type="EMBL" id="PXX38648.1"/>
    </source>
</evidence>
<evidence type="ECO:0000256" key="7">
    <source>
        <dbReference type="ARBA" id="ARBA00013120"/>
    </source>
</evidence>
<dbReference type="UniPathway" id="UPA00050">
    <property type="reaction ID" value="UER00463"/>
</dbReference>
<dbReference type="RefSeq" id="WP_211324401.1">
    <property type="nucleotide sequence ID" value="NZ_QJKB01000011.1"/>
</dbReference>
<dbReference type="UniPathway" id="UPA00034">
    <property type="reaction ID" value="UER00016"/>
</dbReference>
<dbReference type="GO" id="GO:0046983">
    <property type="term" value="F:protein dimerization activity"/>
    <property type="evidence" value="ECO:0007669"/>
    <property type="project" value="InterPro"/>
</dbReference>
<comment type="similarity">
    <text evidence="5 16">Belongs to the aspartate-semialdehyde dehydrogenase family.</text>
</comment>
<evidence type="ECO:0000256" key="3">
    <source>
        <dbReference type="ARBA" id="ARBA00005076"/>
    </source>
</evidence>
<feature type="compositionally biased region" description="Basic and acidic residues" evidence="18">
    <location>
        <begin position="1"/>
        <end position="10"/>
    </location>
</feature>
<dbReference type="AlphaFoldDB" id="A0A318J413"/>
<proteinExistence type="inferred from homology"/>
<dbReference type="Pfam" id="PF01118">
    <property type="entry name" value="Semialdhyde_dh"/>
    <property type="match status" value="1"/>
</dbReference>
<comment type="pathway">
    <text evidence="4 16">Amino-acid biosynthesis; L-threonine biosynthesis; L-threonine from L-aspartate: step 2/5.</text>
</comment>
<accession>A0A318J413</accession>
<dbReference type="EC" id="1.2.1.11" evidence="7 16"/>
<dbReference type="GO" id="GO:0009089">
    <property type="term" value="P:lysine biosynthetic process via diaminopimelate"/>
    <property type="evidence" value="ECO:0007669"/>
    <property type="project" value="UniProtKB-UniRule"/>
</dbReference>
<evidence type="ECO:0000256" key="10">
    <source>
        <dbReference type="ARBA" id="ARBA00022857"/>
    </source>
</evidence>
<dbReference type="NCBIfam" id="TIGR01296">
    <property type="entry name" value="asd_B"/>
    <property type="match status" value="1"/>
</dbReference>
<organism evidence="20 21">
    <name type="scientific">Undibacterium pigrum</name>
    <dbReference type="NCBI Taxonomy" id="401470"/>
    <lineage>
        <taxon>Bacteria</taxon>
        <taxon>Pseudomonadati</taxon>
        <taxon>Pseudomonadota</taxon>
        <taxon>Betaproteobacteria</taxon>
        <taxon>Burkholderiales</taxon>
        <taxon>Oxalobacteraceae</taxon>
        <taxon>Undibacterium</taxon>
    </lineage>
</organism>
<dbReference type="GO" id="GO:0019877">
    <property type="term" value="P:diaminopimelate biosynthetic process"/>
    <property type="evidence" value="ECO:0007669"/>
    <property type="project" value="UniProtKB-UniRule"/>
</dbReference>
<evidence type="ECO:0000256" key="17">
    <source>
        <dbReference type="PIRSR" id="PIRSR000148-1"/>
    </source>
</evidence>
<evidence type="ECO:0000256" key="18">
    <source>
        <dbReference type="SAM" id="MobiDB-lite"/>
    </source>
</evidence>
<evidence type="ECO:0000259" key="19">
    <source>
        <dbReference type="SMART" id="SM00859"/>
    </source>
</evidence>
<dbReference type="Pfam" id="PF02774">
    <property type="entry name" value="Semialdhyde_dhC"/>
    <property type="match status" value="1"/>
</dbReference>
<feature type="binding site" evidence="16">
    <location>
        <position position="254"/>
    </location>
    <ligand>
        <name>substrate</name>
    </ligand>
</feature>
<keyword evidence="11 16" id="KW-0220">Diaminopimelate biosynthesis</keyword>
<dbReference type="CDD" id="cd02316">
    <property type="entry name" value="VcASADH2_like_N"/>
    <property type="match status" value="1"/>
</dbReference>
<dbReference type="PANTHER" id="PTHR46278:SF2">
    <property type="entry name" value="ASPARTATE-SEMIALDEHYDE DEHYDROGENASE"/>
    <property type="match status" value="1"/>
</dbReference>
<comment type="function">
    <text evidence="1 16">Catalyzes the NADPH-dependent formation of L-aspartate-semialdehyde (L-ASA) by the reductive dephosphorylation of L-aspartyl-4-phosphate.</text>
</comment>
<feature type="binding site" evidence="16">
    <location>
        <begin position="193"/>
        <end position="194"/>
    </location>
    <ligand>
        <name>NADP(+)</name>
        <dbReference type="ChEBI" id="CHEBI:58349"/>
    </ligand>
</feature>
<dbReference type="GO" id="GO:0071266">
    <property type="term" value="P:'de novo' L-methionine biosynthetic process"/>
    <property type="evidence" value="ECO:0007669"/>
    <property type="project" value="UniProtKB-UniRule"/>
</dbReference>
<dbReference type="SUPFAM" id="SSF55347">
    <property type="entry name" value="Glyceraldehyde-3-phosphate dehydrogenase-like, C-terminal domain"/>
    <property type="match status" value="1"/>
</dbReference>
<feature type="region of interest" description="Disordered" evidence="18">
    <location>
        <begin position="1"/>
        <end position="25"/>
    </location>
</feature>
<dbReference type="InterPro" id="IPR012280">
    <property type="entry name" value="Semialdhyde_DH_dimer_dom"/>
</dbReference>
<comment type="catalytic activity">
    <reaction evidence="15 16">
        <text>L-aspartate 4-semialdehyde + phosphate + NADP(+) = 4-phospho-L-aspartate + NADPH + H(+)</text>
        <dbReference type="Rhea" id="RHEA:24284"/>
        <dbReference type="ChEBI" id="CHEBI:15378"/>
        <dbReference type="ChEBI" id="CHEBI:43474"/>
        <dbReference type="ChEBI" id="CHEBI:57535"/>
        <dbReference type="ChEBI" id="CHEBI:57783"/>
        <dbReference type="ChEBI" id="CHEBI:58349"/>
        <dbReference type="ChEBI" id="CHEBI:537519"/>
        <dbReference type="EC" id="1.2.1.11"/>
    </reaction>
</comment>
<sequence>MASDSHHQNHQDLNPSVANPARPTRSALSLERYPHGMHVGVVGATGLVGEFMLKLLEERNFSVRSLRLFASARSAGKSLNWKGSQILVEDAATADYSGLDVVFFSAGGDTSLQLAPVVAAAGALVIDNSSAWRMDPAVPLVVAEVNPYDLANIPKGIIANPNCTTMAAMPVLKPLHDKAVLRRLIVSTYQAVSGGGVAGVEELASQMQKAGDDCTRLVNDGEGIDFPAPKKWQVPIAYNVVPYNYKVVEDGYTEEEIKLRNESRKILGIPDLSVSCTCVRVPVFTGHSLSINAEFEQSITAEAALDLLHSAAGVVVTEVPNPLMATGRDPVFVGRVRPDPTVAHGLAMFVSGDNLRKGAALNAIQIAEVIYQQGLRNIHR</sequence>
<protein>
    <recommendedName>
        <fullName evidence="7 16">Aspartate-semialdehyde dehydrogenase</fullName>
        <shortName evidence="16">ASA dehydrogenase</shortName>
        <shortName evidence="16">ASADH</shortName>
        <ecNumber evidence="7 16">1.2.1.11</ecNumber>
    </recommendedName>
    <alternativeName>
        <fullName evidence="16">Aspartate-beta-semialdehyde dehydrogenase</fullName>
    </alternativeName>
</protein>
<dbReference type="PROSITE" id="PS01103">
    <property type="entry name" value="ASD"/>
    <property type="match status" value="1"/>
</dbReference>
<evidence type="ECO:0000256" key="4">
    <source>
        <dbReference type="ARBA" id="ARBA00005097"/>
    </source>
</evidence>
<feature type="binding site" evidence="16">
    <location>
        <position position="354"/>
    </location>
    <ligand>
        <name>NADP(+)</name>
        <dbReference type="ChEBI" id="CHEBI:58349"/>
    </ligand>
</feature>
<evidence type="ECO:0000256" key="8">
    <source>
        <dbReference type="ARBA" id="ARBA00022605"/>
    </source>
</evidence>
<evidence type="ECO:0000256" key="11">
    <source>
        <dbReference type="ARBA" id="ARBA00022915"/>
    </source>
</evidence>
<feature type="binding site" evidence="16">
    <location>
        <position position="190"/>
    </location>
    <ligand>
        <name>substrate</name>
    </ligand>
</feature>
<keyword evidence="21" id="KW-1185">Reference proteome</keyword>
<evidence type="ECO:0000256" key="16">
    <source>
        <dbReference type="HAMAP-Rule" id="MF_02121"/>
    </source>
</evidence>
<dbReference type="InterPro" id="IPR005986">
    <property type="entry name" value="Asp_semialdehyde_DH_beta"/>
</dbReference>
<dbReference type="Gene3D" id="3.30.360.10">
    <property type="entry name" value="Dihydrodipicolinate Reductase, domain 2"/>
    <property type="match status" value="1"/>
</dbReference>
<dbReference type="GO" id="GO:0009097">
    <property type="term" value="P:isoleucine biosynthetic process"/>
    <property type="evidence" value="ECO:0007669"/>
    <property type="project" value="UniProtKB-UniRule"/>
</dbReference>
<keyword evidence="8 16" id="KW-0028">Amino-acid biosynthesis</keyword>
<gene>
    <name evidence="16" type="primary">asd</name>
    <name evidence="20" type="ORF">DFR42_11113</name>
</gene>
<evidence type="ECO:0000256" key="6">
    <source>
        <dbReference type="ARBA" id="ARBA00011738"/>
    </source>
</evidence>
<keyword evidence="14 16" id="KW-0486">Methionine biosynthesis</keyword>
<dbReference type="SMART" id="SM00859">
    <property type="entry name" value="Semialdhyde_dh"/>
    <property type="match status" value="1"/>
</dbReference>
<dbReference type="CDD" id="cd18131">
    <property type="entry name" value="ASADH_C_bac_euk_like"/>
    <property type="match status" value="1"/>
</dbReference>
<dbReference type="SUPFAM" id="SSF51735">
    <property type="entry name" value="NAD(P)-binding Rossmann-fold domains"/>
    <property type="match status" value="1"/>
</dbReference>
<feature type="active site" description="Acyl-thioester intermediate" evidence="16 17">
    <location>
        <position position="163"/>
    </location>
</feature>
<keyword evidence="12 16" id="KW-0560">Oxidoreductase</keyword>
<dbReference type="UniPathway" id="UPA00051">
    <property type="reaction ID" value="UER00464"/>
</dbReference>
<evidence type="ECO:0000256" key="1">
    <source>
        <dbReference type="ARBA" id="ARBA00002492"/>
    </source>
</evidence>
<dbReference type="EMBL" id="QJKB01000011">
    <property type="protein sequence ID" value="PXX38648.1"/>
    <property type="molecule type" value="Genomic_DNA"/>
</dbReference>
<dbReference type="Gene3D" id="3.40.50.720">
    <property type="entry name" value="NAD(P)-binding Rossmann-like Domain"/>
    <property type="match status" value="1"/>
</dbReference>
<dbReference type="Proteomes" id="UP000247792">
    <property type="component" value="Unassembled WGS sequence"/>
</dbReference>
<feature type="binding site" evidence="16">
    <location>
        <position position="280"/>
    </location>
    <ligand>
        <name>substrate</name>
    </ligand>
</feature>
<dbReference type="PANTHER" id="PTHR46278">
    <property type="entry name" value="DEHYDROGENASE, PUTATIVE-RELATED"/>
    <property type="match status" value="1"/>
</dbReference>
<feature type="binding site" evidence="16">
    <location>
        <begin position="73"/>
        <end position="74"/>
    </location>
    <ligand>
        <name>NADP(+)</name>
        <dbReference type="ChEBI" id="CHEBI:58349"/>
    </ligand>
</feature>
<dbReference type="NCBIfam" id="NF011456">
    <property type="entry name" value="PRK14874.1"/>
    <property type="match status" value="1"/>
</dbReference>
<evidence type="ECO:0000256" key="2">
    <source>
        <dbReference type="ARBA" id="ARBA00005021"/>
    </source>
</evidence>
<dbReference type="InterPro" id="IPR012080">
    <property type="entry name" value="Asp_semialdehyde_DH"/>
</dbReference>
<comment type="caution">
    <text evidence="16">Lacks conserved residue(s) required for the propagation of feature annotation.</text>
</comment>
<comment type="pathway">
    <text evidence="2 16">Amino-acid biosynthesis; L-methionine biosynthesis via de novo pathway; L-homoserine from L-aspartate: step 2/3.</text>
</comment>
<evidence type="ECO:0000256" key="9">
    <source>
        <dbReference type="ARBA" id="ARBA00022697"/>
    </source>
</evidence>
<evidence type="ECO:0000313" key="21">
    <source>
        <dbReference type="Proteomes" id="UP000247792"/>
    </source>
</evidence>
<name>A0A318J413_9BURK</name>
<keyword evidence="9 16" id="KW-0791">Threonine biosynthesis</keyword>
<evidence type="ECO:0000256" key="15">
    <source>
        <dbReference type="ARBA" id="ARBA00047891"/>
    </source>
</evidence>
<feature type="binding site" evidence="16">
    <location>
        <begin position="45"/>
        <end position="48"/>
    </location>
    <ligand>
        <name>NADP(+)</name>
        <dbReference type="ChEBI" id="CHEBI:58349"/>
    </ligand>
</feature>
<dbReference type="GO" id="GO:0004073">
    <property type="term" value="F:aspartate-semialdehyde dehydrogenase activity"/>
    <property type="evidence" value="ECO:0007669"/>
    <property type="project" value="UniProtKB-UniRule"/>
</dbReference>
<dbReference type="HAMAP" id="MF_02121">
    <property type="entry name" value="ASADH"/>
    <property type="match status" value="1"/>
</dbReference>
<dbReference type="InterPro" id="IPR000534">
    <property type="entry name" value="Semialdehyde_DH_NAD-bd"/>
</dbReference>
<evidence type="ECO:0000256" key="13">
    <source>
        <dbReference type="ARBA" id="ARBA00023154"/>
    </source>
</evidence>
<feature type="active site" description="Proton acceptor" evidence="16 17">
    <location>
        <position position="287"/>
    </location>
</feature>
<comment type="caution">
    <text evidence="20">The sequence shown here is derived from an EMBL/GenBank/DDBJ whole genome shotgun (WGS) entry which is preliminary data.</text>
</comment>
<dbReference type="GO" id="GO:0050661">
    <property type="term" value="F:NADP binding"/>
    <property type="evidence" value="ECO:0007669"/>
    <property type="project" value="UniProtKB-UniRule"/>
</dbReference>
<dbReference type="PIRSF" id="PIRSF000148">
    <property type="entry name" value="ASA_dh"/>
    <property type="match status" value="1"/>
</dbReference>
<keyword evidence="13 16" id="KW-0457">Lysine biosynthesis</keyword>